<gene>
    <name evidence="1" type="primary">ga31125</name>
    <name evidence="1" type="ORF">PR202_ga31125</name>
</gene>
<protein>
    <recommendedName>
        <fullName evidence="3">FBD domain-containing protein</fullName>
    </recommendedName>
</protein>
<comment type="caution">
    <text evidence="1">The sequence shown here is derived from an EMBL/GenBank/DDBJ whole genome shotgun (WGS) entry which is preliminary data.</text>
</comment>
<evidence type="ECO:0008006" key="3">
    <source>
        <dbReference type="Google" id="ProtNLM"/>
    </source>
</evidence>
<name>A0AAV5DR07_ELECO</name>
<dbReference type="EMBL" id="BQKI01000025">
    <property type="protein sequence ID" value="GJN12811.1"/>
    <property type="molecule type" value="Genomic_DNA"/>
</dbReference>
<accession>A0AAV5DR07</accession>
<reference evidence="1" key="2">
    <citation type="submission" date="2021-12" db="EMBL/GenBank/DDBJ databases">
        <title>Resequencing data analysis of finger millet.</title>
        <authorList>
            <person name="Hatakeyama M."/>
            <person name="Aluri S."/>
            <person name="Balachadran M.T."/>
            <person name="Sivarajan S.R."/>
            <person name="Poveda L."/>
            <person name="Shimizu-Inatsugi R."/>
            <person name="Schlapbach R."/>
            <person name="Sreeman S.M."/>
            <person name="Shimizu K.K."/>
        </authorList>
    </citation>
    <scope>NUCLEOTIDE SEQUENCE</scope>
</reference>
<organism evidence="1 2">
    <name type="scientific">Eleusine coracana subsp. coracana</name>
    <dbReference type="NCBI Taxonomy" id="191504"/>
    <lineage>
        <taxon>Eukaryota</taxon>
        <taxon>Viridiplantae</taxon>
        <taxon>Streptophyta</taxon>
        <taxon>Embryophyta</taxon>
        <taxon>Tracheophyta</taxon>
        <taxon>Spermatophyta</taxon>
        <taxon>Magnoliopsida</taxon>
        <taxon>Liliopsida</taxon>
        <taxon>Poales</taxon>
        <taxon>Poaceae</taxon>
        <taxon>PACMAD clade</taxon>
        <taxon>Chloridoideae</taxon>
        <taxon>Cynodonteae</taxon>
        <taxon>Eleusininae</taxon>
        <taxon>Eleusine</taxon>
    </lineage>
</organism>
<dbReference type="Proteomes" id="UP001054889">
    <property type="component" value="Unassembled WGS sequence"/>
</dbReference>
<proteinExistence type="predicted"/>
<evidence type="ECO:0000313" key="1">
    <source>
        <dbReference type="EMBL" id="GJN12811.1"/>
    </source>
</evidence>
<dbReference type="AlphaFoldDB" id="A0AAV5DR07"/>
<keyword evidence="2" id="KW-1185">Reference proteome</keyword>
<sequence length="175" mass="20718">MLSELRLKLKMMWDYCYRFAFKNPEEDRDIGLDQFRFMSSIDRFKRFKSSLVVPFQGGIDGCCVISDLPALSNRTFSCLRTSLRKVELKFEAKEMNCFQVQLAKFLVENTIPLEEMHINDGEKIFWDHLNHKVTKWRADALRRNKLPNNGSFAVYHLVDKCPETKLKEQEQDIQE</sequence>
<reference evidence="1" key="1">
    <citation type="journal article" date="2018" name="DNA Res.">
        <title>Multiple hybrid de novo genome assembly of finger millet, an orphan allotetraploid crop.</title>
        <authorList>
            <person name="Hatakeyama M."/>
            <person name="Aluri S."/>
            <person name="Balachadran M.T."/>
            <person name="Sivarajan S.R."/>
            <person name="Patrignani A."/>
            <person name="Gruter S."/>
            <person name="Poveda L."/>
            <person name="Shimizu-Inatsugi R."/>
            <person name="Baeten J."/>
            <person name="Francoijs K.J."/>
            <person name="Nataraja K.N."/>
            <person name="Reddy Y.A.N."/>
            <person name="Phadnis S."/>
            <person name="Ravikumar R.L."/>
            <person name="Schlapbach R."/>
            <person name="Sreeman S.M."/>
            <person name="Shimizu K.K."/>
        </authorList>
    </citation>
    <scope>NUCLEOTIDE SEQUENCE</scope>
</reference>
<evidence type="ECO:0000313" key="2">
    <source>
        <dbReference type="Proteomes" id="UP001054889"/>
    </source>
</evidence>